<evidence type="ECO:0000256" key="9">
    <source>
        <dbReference type="ARBA" id="ARBA00023204"/>
    </source>
</evidence>
<keyword evidence="11 12" id="KW-0326">Glycosidase</keyword>
<dbReference type="EC" id="4.2.99.18" evidence="12"/>
<dbReference type="eggNOG" id="COG0177">
    <property type="taxonomic scope" value="Bacteria"/>
</dbReference>
<dbReference type="GO" id="GO:0019104">
    <property type="term" value="F:DNA N-glycosylase activity"/>
    <property type="evidence" value="ECO:0007669"/>
    <property type="project" value="UniProtKB-UniRule"/>
</dbReference>
<dbReference type="Pfam" id="PF00633">
    <property type="entry name" value="HHH"/>
    <property type="match status" value="1"/>
</dbReference>
<dbReference type="PANTHER" id="PTHR10359:SF18">
    <property type="entry name" value="ENDONUCLEASE III"/>
    <property type="match status" value="1"/>
</dbReference>
<organism evidence="14 15">
    <name type="scientific">Fannyhessea vaginae DSM 15829</name>
    <dbReference type="NCBI Taxonomy" id="525256"/>
    <lineage>
        <taxon>Bacteria</taxon>
        <taxon>Bacillati</taxon>
        <taxon>Actinomycetota</taxon>
        <taxon>Coriobacteriia</taxon>
        <taxon>Coriobacteriales</taxon>
        <taxon>Atopobiaceae</taxon>
        <taxon>Fannyhessea</taxon>
    </lineage>
</organism>
<dbReference type="HAMAP" id="MF_00942">
    <property type="entry name" value="Nth"/>
    <property type="match status" value="1"/>
</dbReference>
<dbReference type="Gene3D" id="1.10.1670.10">
    <property type="entry name" value="Helix-hairpin-Helix base-excision DNA repair enzymes (C-terminal)"/>
    <property type="match status" value="1"/>
</dbReference>
<dbReference type="EMBL" id="ACGK02000001">
    <property type="protein sequence ID" value="EGF23150.1"/>
    <property type="molecule type" value="Genomic_DNA"/>
</dbReference>
<keyword evidence="8 12" id="KW-0238">DNA-binding</keyword>
<comment type="caution">
    <text evidence="14">The sequence shown here is derived from an EMBL/GenBank/DDBJ whole genome shotgun (WGS) entry which is preliminary data.</text>
</comment>
<reference evidence="14 15" key="1">
    <citation type="submission" date="2011-02" db="EMBL/GenBank/DDBJ databases">
        <authorList>
            <person name="Muzny D."/>
            <person name="Qin X."/>
            <person name="Buhay C."/>
            <person name="Dugan-Rocha S."/>
            <person name="Ding Y."/>
            <person name="Chen G."/>
            <person name="Hawes A."/>
            <person name="Holder M."/>
            <person name="Jhangiani S."/>
            <person name="Johnson A."/>
            <person name="Khan Z."/>
            <person name="Li Z."/>
            <person name="Liu W."/>
            <person name="Liu X."/>
            <person name="Perez L."/>
            <person name="Shen H."/>
            <person name="Wang Q."/>
            <person name="Watt J."/>
            <person name="Xi L."/>
            <person name="Xin Y."/>
            <person name="Zhou J."/>
            <person name="Deng J."/>
            <person name="Jiang H."/>
            <person name="Liu Y."/>
            <person name="Qu J."/>
            <person name="Song X.-Z."/>
            <person name="Zhang L."/>
            <person name="Villasana D."/>
            <person name="Johnson A."/>
            <person name="Liu J."/>
            <person name="Liyanage D."/>
            <person name="Lorensuhewa L."/>
            <person name="Robinson T."/>
            <person name="Song A."/>
            <person name="Song B.-B."/>
            <person name="Dinh H."/>
            <person name="Thornton R."/>
            <person name="Coyle M."/>
            <person name="Francisco L."/>
            <person name="Jackson L."/>
            <person name="Javaid M."/>
            <person name="Korchina V."/>
            <person name="Kovar C."/>
            <person name="Mata R."/>
            <person name="Mathew T."/>
            <person name="Ngo R."/>
            <person name="Nguyen L."/>
            <person name="Nguyen N."/>
            <person name="Okwuonu G."/>
            <person name="Ongeri F."/>
            <person name="Pham C."/>
            <person name="Simmons D."/>
            <person name="Wilczek-Boney K."/>
            <person name="Hale W."/>
            <person name="Jakkamsetti A."/>
            <person name="Pham P."/>
            <person name="Ruth R."/>
            <person name="San Lucas F."/>
            <person name="Warren J."/>
            <person name="Zhang J."/>
            <person name="Zhao Z."/>
            <person name="Zhou C."/>
            <person name="Zhu D."/>
            <person name="Lee S."/>
            <person name="Bess C."/>
            <person name="Blankenburg K."/>
            <person name="Forbes L."/>
            <person name="Fu Q."/>
            <person name="Gubbala S."/>
            <person name="Hirani K."/>
            <person name="Jayaseelan J.C."/>
            <person name="Lara F."/>
            <person name="Munidasa M."/>
            <person name="Palculict T."/>
            <person name="Patil S."/>
            <person name="Pu L.-L."/>
            <person name="Saada N."/>
            <person name="Tang L."/>
            <person name="Weissenberger G."/>
            <person name="Zhu Y."/>
            <person name="Hemphill L."/>
            <person name="Shang Y."/>
            <person name="Youmans B."/>
            <person name="Ayvaz T."/>
            <person name="Ross M."/>
            <person name="Santibanez J."/>
            <person name="Aqrawi P."/>
            <person name="Gross S."/>
            <person name="Joshi V."/>
            <person name="Fowler G."/>
            <person name="Nazareth L."/>
            <person name="Reid J."/>
            <person name="Worley K."/>
            <person name="Petrosino J."/>
            <person name="Highlander S."/>
            <person name="Gibbs R."/>
        </authorList>
    </citation>
    <scope>NUCLEOTIDE SEQUENCE [LARGE SCALE GENOMIC DNA]</scope>
    <source>
        <strain evidence="14 15">DSM 15829</strain>
    </source>
</reference>
<dbReference type="AlphaFoldDB" id="F1T5L6"/>
<comment type="similarity">
    <text evidence="1 12">Belongs to the Nth/MutY family.</text>
</comment>
<feature type="binding site" evidence="12">
    <location>
        <position position="195"/>
    </location>
    <ligand>
        <name>[4Fe-4S] cluster</name>
        <dbReference type="ChEBI" id="CHEBI:49883"/>
    </ligand>
</feature>
<feature type="binding site" evidence="12">
    <location>
        <position position="211"/>
    </location>
    <ligand>
        <name>[4Fe-4S] cluster</name>
        <dbReference type="ChEBI" id="CHEBI:49883"/>
    </ligand>
</feature>
<keyword evidence="2 12" id="KW-0004">4Fe-4S</keyword>
<dbReference type="GeneID" id="93210843"/>
<feature type="binding site" evidence="12">
    <location>
        <position position="202"/>
    </location>
    <ligand>
        <name>[4Fe-4S] cluster</name>
        <dbReference type="ChEBI" id="CHEBI:49883"/>
    </ligand>
</feature>
<name>F1T5L6_9ACTN</name>
<dbReference type="CDD" id="cd00056">
    <property type="entry name" value="ENDO3c"/>
    <property type="match status" value="1"/>
</dbReference>
<dbReference type="SUPFAM" id="SSF48150">
    <property type="entry name" value="DNA-glycosylase"/>
    <property type="match status" value="1"/>
</dbReference>
<protein>
    <recommendedName>
        <fullName evidence="12">Endonuclease III</fullName>
        <ecNumber evidence="12">4.2.99.18</ecNumber>
    </recommendedName>
    <alternativeName>
        <fullName evidence="12">DNA-(apurinic or apyrimidinic site) lyase</fullName>
    </alternativeName>
</protein>
<evidence type="ECO:0000256" key="6">
    <source>
        <dbReference type="ARBA" id="ARBA00023004"/>
    </source>
</evidence>
<comment type="function">
    <text evidence="12">DNA repair enzyme that has both DNA N-glycosylase activity and AP-lyase activity. The DNA N-glycosylase activity releases various damaged pyrimidines from DNA by cleaving the N-glycosidic bond, leaving an AP (apurinic/apyrimidinic) site. The AP-lyase activity cleaves the phosphodiester bond 3' to the AP site by a beta-elimination, leaving a 3'-terminal unsaturated sugar and a product with a terminal 5'-phosphate.</text>
</comment>
<comment type="catalytic activity">
    <reaction evidence="12">
        <text>2'-deoxyribonucleotide-(2'-deoxyribose 5'-phosphate)-2'-deoxyribonucleotide-DNA = a 3'-end 2'-deoxyribonucleotide-(2,3-dehydro-2,3-deoxyribose 5'-phosphate)-DNA + a 5'-end 5'-phospho-2'-deoxyribonucleoside-DNA + H(+)</text>
        <dbReference type="Rhea" id="RHEA:66592"/>
        <dbReference type="Rhea" id="RHEA-COMP:13180"/>
        <dbReference type="Rhea" id="RHEA-COMP:16897"/>
        <dbReference type="Rhea" id="RHEA-COMP:17067"/>
        <dbReference type="ChEBI" id="CHEBI:15378"/>
        <dbReference type="ChEBI" id="CHEBI:136412"/>
        <dbReference type="ChEBI" id="CHEBI:157695"/>
        <dbReference type="ChEBI" id="CHEBI:167181"/>
        <dbReference type="EC" id="4.2.99.18"/>
    </reaction>
</comment>
<dbReference type="PIRSF" id="PIRSF001435">
    <property type="entry name" value="Nth"/>
    <property type="match status" value="1"/>
</dbReference>
<gene>
    <name evidence="12 14" type="primary">nth</name>
    <name evidence="14" type="ORF">HMPREF0091_10097</name>
</gene>
<dbReference type="FunFam" id="1.10.340.30:FF:000001">
    <property type="entry name" value="Endonuclease III"/>
    <property type="match status" value="1"/>
</dbReference>
<dbReference type="GO" id="GO:0046872">
    <property type="term" value="F:metal ion binding"/>
    <property type="evidence" value="ECO:0007669"/>
    <property type="project" value="UniProtKB-KW"/>
</dbReference>
<evidence type="ECO:0000256" key="1">
    <source>
        <dbReference type="ARBA" id="ARBA00008343"/>
    </source>
</evidence>
<keyword evidence="15" id="KW-1185">Reference proteome</keyword>
<evidence type="ECO:0000256" key="10">
    <source>
        <dbReference type="ARBA" id="ARBA00023239"/>
    </source>
</evidence>
<dbReference type="InterPro" id="IPR005759">
    <property type="entry name" value="Nth"/>
</dbReference>
<dbReference type="InterPro" id="IPR011257">
    <property type="entry name" value="DNA_glycosylase"/>
</dbReference>
<dbReference type="GO" id="GO:0006285">
    <property type="term" value="P:base-excision repair, AP site formation"/>
    <property type="evidence" value="ECO:0007669"/>
    <property type="project" value="TreeGrafter"/>
</dbReference>
<comment type="cofactor">
    <cofactor evidence="12">
        <name>[4Fe-4S] cluster</name>
        <dbReference type="ChEBI" id="CHEBI:49883"/>
    </cofactor>
    <text evidence="12">Binds 1 [4Fe-4S] cluster.</text>
</comment>
<dbReference type="RefSeq" id="WP_006302206.1">
    <property type="nucleotide sequence ID" value="NZ_ACGK02000001.1"/>
</dbReference>
<feature type="domain" description="HhH-GPD" evidence="13">
    <location>
        <begin position="45"/>
        <end position="193"/>
    </location>
</feature>
<evidence type="ECO:0000256" key="4">
    <source>
        <dbReference type="ARBA" id="ARBA00022763"/>
    </source>
</evidence>
<keyword evidence="5 12" id="KW-0378">Hydrolase</keyword>
<accession>F1T5L6</accession>
<dbReference type="InterPro" id="IPR004036">
    <property type="entry name" value="Endonuclease-III-like_CS2"/>
</dbReference>
<evidence type="ECO:0000259" key="13">
    <source>
        <dbReference type="SMART" id="SM00478"/>
    </source>
</evidence>
<evidence type="ECO:0000256" key="2">
    <source>
        <dbReference type="ARBA" id="ARBA00022485"/>
    </source>
</evidence>
<keyword evidence="9 12" id="KW-0234">DNA repair</keyword>
<dbReference type="Proteomes" id="UP000005947">
    <property type="component" value="Unassembled WGS sequence"/>
</dbReference>
<proteinExistence type="inferred from homology"/>
<evidence type="ECO:0000313" key="14">
    <source>
        <dbReference type="EMBL" id="EGF23150.1"/>
    </source>
</evidence>
<dbReference type="FunFam" id="1.10.1670.10:FF:000001">
    <property type="entry name" value="Endonuclease III"/>
    <property type="match status" value="1"/>
</dbReference>
<keyword evidence="6 12" id="KW-0408">Iron</keyword>
<keyword evidence="14" id="KW-0255">Endonuclease</keyword>
<keyword evidence="14" id="KW-0540">Nuclease</keyword>
<feature type="binding site" evidence="12">
    <location>
        <position position="205"/>
    </location>
    <ligand>
        <name>[4Fe-4S] cluster</name>
        <dbReference type="ChEBI" id="CHEBI:49883"/>
    </ligand>
</feature>
<dbReference type="PANTHER" id="PTHR10359">
    <property type="entry name" value="A/G-SPECIFIC ADENINE GLYCOSYLASE/ENDONUCLEASE III"/>
    <property type="match status" value="1"/>
</dbReference>
<keyword evidence="10 12" id="KW-0456">Lyase</keyword>
<evidence type="ECO:0000256" key="12">
    <source>
        <dbReference type="HAMAP-Rule" id="MF_00942"/>
    </source>
</evidence>
<dbReference type="NCBIfam" id="TIGR01083">
    <property type="entry name" value="nth"/>
    <property type="match status" value="1"/>
</dbReference>
<dbReference type="GO" id="GO:0140078">
    <property type="term" value="F:class I DNA-(apurinic or apyrimidinic site) endonuclease activity"/>
    <property type="evidence" value="ECO:0007669"/>
    <property type="project" value="UniProtKB-EC"/>
</dbReference>
<dbReference type="PROSITE" id="PS01155">
    <property type="entry name" value="ENDONUCLEASE_III_2"/>
    <property type="match status" value="1"/>
</dbReference>
<dbReference type="InterPro" id="IPR003265">
    <property type="entry name" value="HhH-GPD_domain"/>
</dbReference>
<dbReference type="Pfam" id="PF00730">
    <property type="entry name" value="HhH-GPD"/>
    <property type="match status" value="1"/>
</dbReference>
<evidence type="ECO:0000256" key="11">
    <source>
        <dbReference type="ARBA" id="ARBA00023295"/>
    </source>
</evidence>
<keyword evidence="3 12" id="KW-0479">Metal-binding</keyword>
<evidence type="ECO:0000256" key="7">
    <source>
        <dbReference type="ARBA" id="ARBA00023014"/>
    </source>
</evidence>
<dbReference type="GO" id="GO:0003677">
    <property type="term" value="F:DNA binding"/>
    <property type="evidence" value="ECO:0007669"/>
    <property type="project" value="UniProtKB-UniRule"/>
</dbReference>
<evidence type="ECO:0000256" key="5">
    <source>
        <dbReference type="ARBA" id="ARBA00022801"/>
    </source>
</evidence>
<keyword evidence="4 12" id="KW-0227">DNA damage</keyword>
<dbReference type="Gene3D" id="1.10.340.30">
    <property type="entry name" value="Hypothetical protein, domain 2"/>
    <property type="match status" value="1"/>
</dbReference>
<evidence type="ECO:0000256" key="3">
    <source>
        <dbReference type="ARBA" id="ARBA00022723"/>
    </source>
</evidence>
<dbReference type="GO" id="GO:0051539">
    <property type="term" value="F:4 iron, 4 sulfur cluster binding"/>
    <property type="evidence" value="ECO:0007669"/>
    <property type="project" value="UniProtKB-UniRule"/>
</dbReference>
<evidence type="ECO:0000313" key="15">
    <source>
        <dbReference type="Proteomes" id="UP000005947"/>
    </source>
</evidence>
<sequence length="220" mass="24847">MAKESQRSKQKRACAFYEILHARYRGAKSALTYHNPFTLTICVMLSAQTTDAAVNKVTPQLFARWPTAKHMAQAKPEDIGEVIRTIGFWRAKAKHCVEASQMIMSDFAGEVPQTMEELMRLPGVGRKTANIVLNKAFNKTQGIAVDTHVFRISTRLQFTRAKTPLEAEQDLLKLLPPTLWSSVNEEWIHFGREICKAKNPCCETCIARALCPSYAKFSKK</sequence>
<dbReference type="SMART" id="SM00478">
    <property type="entry name" value="ENDO3c"/>
    <property type="match status" value="1"/>
</dbReference>
<keyword evidence="7 12" id="KW-0411">Iron-sulfur</keyword>
<evidence type="ECO:0000256" key="8">
    <source>
        <dbReference type="ARBA" id="ARBA00023125"/>
    </source>
</evidence>
<dbReference type="OrthoDB" id="9800977at2"/>
<dbReference type="InterPro" id="IPR000445">
    <property type="entry name" value="HhH_motif"/>
</dbReference>
<dbReference type="InterPro" id="IPR023170">
    <property type="entry name" value="HhH_base_excis_C"/>
</dbReference>